<dbReference type="InterPro" id="IPR021145">
    <property type="entry name" value="Portal_protein_SPP1_Gp6-like"/>
</dbReference>
<evidence type="ECO:0000256" key="1">
    <source>
        <dbReference type="SAM" id="MobiDB-lite"/>
    </source>
</evidence>
<sequence>MTRVSRQHNAQIPQLELLDSYYEGEQSLSYMHPELLRRLDNRVRQVVVNWPELVVDSLDERLDVTGFRLGGEQEADRELWRIWQANRLGLHSGQAHVDALALGRSFAIVGTNEQDPSTPLVTIESPFDVHVDLDPRTREVRAALKRQYAEEGDGDLAEAYATLYLPNETIWYTSDNSGGNWTETDRDEHGMGVVPVVPLVNRPRIRRRRYALPRLGRSELASVLPLSDAACKIATDMMVSAEFHAMPRRYALGFDKNDFVDSNGNPLTPWQAVAGVLWASAKSPKEDGVAVGQFPEADLSNFHNTLAALARLVASLSGLPPHFLGYSTENPASADAIRSSESRHIKRAERRQASFGDGWERVAQRILHVRDGRVAEEAQRVETQWMDPATPTFAAQADAVVKLYSADKLLPRRAARRALDYSDAQIQDMDAEDQEAYARAAGGDLAAGYGPKPTPDEPQPQPDAPQPERPSIVAGSRLRPTTAVQFQEPVYAGTPR</sequence>
<protein>
    <recommendedName>
        <fullName evidence="4">Phage portal protein</fullName>
    </recommendedName>
</protein>
<organism evidence="2 3">
    <name type="scientific">Amycolatopsis vastitatis</name>
    <dbReference type="NCBI Taxonomy" id="1905142"/>
    <lineage>
        <taxon>Bacteria</taxon>
        <taxon>Bacillati</taxon>
        <taxon>Actinomycetota</taxon>
        <taxon>Actinomycetes</taxon>
        <taxon>Pseudonocardiales</taxon>
        <taxon>Pseudonocardiaceae</taxon>
        <taxon>Amycolatopsis</taxon>
    </lineage>
</organism>
<evidence type="ECO:0000313" key="2">
    <source>
        <dbReference type="EMBL" id="OXM63170.1"/>
    </source>
</evidence>
<evidence type="ECO:0008006" key="4">
    <source>
        <dbReference type="Google" id="ProtNLM"/>
    </source>
</evidence>
<keyword evidence="3" id="KW-1185">Reference proteome</keyword>
<proteinExistence type="predicted"/>
<reference evidence="3" key="1">
    <citation type="submission" date="2017-07" db="EMBL/GenBank/DDBJ databases">
        <title>Comparative genome mining reveals phylogenetic distribution patterns of secondary metabolites in Amycolatopsis.</title>
        <authorList>
            <person name="Adamek M."/>
            <person name="Alanjary M."/>
            <person name="Sales-Ortells H."/>
            <person name="Goodfellow M."/>
            <person name="Bull A.T."/>
            <person name="Kalinowski J."/>
            <person name="Ziemert N."/>
        </authorList>
    </citation>
    <scope>NUCLEOTIDE SEQUENCE [LARGE SCALE GENOMIC DNA]</scope>
    <source>
        <strain evidence="3">H5</strain>
    </source>
</reference>
<name>A0A229SWP4_9PSEU</name>
<evidence type="ECO:0000313" key="3">
    <source>
        <dbReference type="Proteomes" id="UP000215199"/>
    </source>
</evidence>
<gene>
    <name evidence="2" type="ORF">CF165_32790</name>
</gene>
<dbReference type="Proteomes" id="UP000215199">
    <property type="component" value="Unassembled WGS sequence"/>
</dbReference>
<feature type="compositionally biased region" description="Pro residues" evidence="1">
    <location>
        <begin position="452"/>
        <end position="468"/>
    </location>
</feature>
<dbReference type="OrthoDB" id="1780383at2"/>
<comment type="caution">
    <text evidence="2">The sequence shown here is derived from an EMBL/GenBank/DDBJ whole genome shotgun (WGS) entry which is preliminary data.</text>
</comment>
<feature type="region of interest" description="Disordered" evidence="1">
    <location>
        <begin position="442"/>
        <end position="496"/>
    </location>
</feature>
<feature type="compositionally biased region" description="Low complexity" evidence="1">
    <location>
        <begin position="442"/>
        <end position="451"/>
    </location>
</feature>
<dbReference type="Pfam" id="PF05133">
    <property type="entry name" value="SPP1_portal"/>
    <property type="match status" value="1"/>
</dbReference>
<accession>A0A229SWP4</accession>
<dbReference type="EMBL" id="NMUL01000038">
    <property type="protein sequence ID" value="OXM63170.1"/>
    <property type="molecule type" value="Genomic_DNA"/>
</dbReference>
<dbReference type="AlphaFoldDB" id="A0A229SWP4"/>